<feature type="transmembrane region" description="Helical" evidence="1">
    <location>
        <begin position="46"/>
        <end position="65"/>
    </location>
</feature>
<keyword evidence="1" id="KW-0472">Membrane</keyword>
<dbReference type="RefSeq" id="WP_063479304.1">
    <property type="nucleotide sequence ID" value="NZ_CP147845.1"/>
</dbReference>
<evidence type="ECO:0000256" key="1">
    <source>
        <dbReference type="SAM" id="Phobius"/>
    </source>
</evidence>
<feature type="transmembrane region" description="Helical" evidence="1">
    <location>
        <begin position="15"/>
        <end position="39"/>
    </location>
</feature>
<evidence type="ECO:0000313" key="3">
    <source>
        <dbReference type="Proteomes" id="UP000076796"/>
    </source>
</evidence>
<dbReference type="Proteomes" id="UP000076796">
    <property type="component" value="Unassembled WGS sequence"/>
</dbReference>
<evidence type="ECO:0000313" key="2">
    <source>
        <dbReference type="EMBL" id="KZS48397.1"/>
    </source>
</evidence>
<sequence>MIFRYGFGFDLGDGYSLLLMVVVIYTLTIVALSMLMVGILQSPEQFNTLFPSIIPIMPLISGVYMPSGTITNPFR</sequence>
<evidence type="ECO:0008006" key="4">
    <source>
        <dbReference type="Google" id="ProtNLM"/>
    </source>
</evidence>
<keyword evidence="1" id="KW-1133">Transmembrane helix</keyword>
<keyword evidence="3" id="KW-1185">Reference proteome</keyword>
<reference evidence="2" key="1">
    <citation type="journal article" date="2016" name="Genome Announc.">
        <title>Draft genomes of two strains of Paenibacillus glucanolyticus with capability to degrade lignocellulose.</title>
        <authorList>
            <person name="Mathews S.L."/>
            <person name="Pawlak J."/>
            <person name="Grunden A.M."/>
        </authorList>
    </citation>
    <scope>NUCLEOTIDE SEQUENCE [LARGE SCALE GENOMIC DNA]</scope>
    <source>
        <strain evidence="2">SLM1</strain>
    </source>
</reference>
<keyword evidence="1" id="KW-0812">Transmembrane</keyword>
<proteinExistence type="predicted"/>
<dbReference type="EMBL" id="LWMH01000001">
    <property type="protein sequence ID" value="KZS48397.1"/>
    <property type="molecule type" value="Genomic_DNA"/>
</dbReference>
<name>A0A163LRT4_9BACL</name>
<dbReference type="AlphaFoldDB" id="A0A163LRT4"/>
<organism evidence="2 3">
    <name type="scientific">Paenibacillus glucanolyticus</name>
    <dbReference type="NCBI Taxonomy" id="59843"/>
    <lineage>
        <taxon>Bacteria</taxon>
        <taxon>Bacillati</taxon>
        <taxon>Bacillota</taxon>
        <taxon>Bacilli</taxon>
        <taxon>Bacillales</taxon>
        <taxon>Paenibacillaceae</taxon>
        <taxon>Paenibacillus</taxon>
    </lineage>
</organism>
<protein>
    <recommendedName>
        <fullName evidence="4">ABC-2 type transporter domain-containing protein</fullName>
    </recommendedName>
</protein>
<dbReference type="STRING" id="59843.A3958_21025"/>
<accession>A0A163LRT4</accession>
<gene>
    <name evidence="2" type="ORF">AWU65_21900</name>
</gene>
<dbReference type="GeneID" id="97556072"/>
<comment type="caution">
    <text evidence="2">The sequence shown here is derived from an EMBL/GenBank/DDBJ whole genome shotgun (WGS) entry which is preliminary data.</text>
</comment>